<dbReference type="PANTHER" id="PTHR24418">
    <property type="entry name" value="TYROSINE-PROTEIN KINASE"/>
    <property type="match status" value="1"/>
</dbReference>
<evidence type="ECO:0000313" key="6">
    <source>
        <dbReference type="RefSeq" id="XP_006825029.1"/>
    </source>
</evidence>
<keyword evidence="2" id="KW-0067">ATP-binding</keyword>
<evidence type="ECO:0000256" key="1">
    <source>
        <dbReference type="ARBA" id="ARBA00022741"/>
    </source>
</evidence>
<dbReference type="InterPro" id="IPR001245">
    <property type="entry name" value="Ser-Thr/Tyr_kinase_cat_dom"/>
</dbReference>
<sequence>LTEYLCEGDLGTYLLSKRCTSVDQMKHFAMQISSGLYELHENDFIHRDLRLQHVYVGSTQEGAIQVKIGRLCRIKQIPVGCMTHFCQMEQDSLHWSAPEVISYGAYSKASDVYSLGCVLWQLYLHYDAAKETPMLRLIPYCTVTHSKVLESIKQRKFPGRPPSCPMWMYALIRKCWSLSPQHRPDVASIMRDIVQEYTNGDNLQSHSNLNEDHIAHYNRPLPLLPESMSDKKSEPIYETIPANNCEERLLSTESIPMSWICAEASPSSHDNQYLLPCEPHYNTVPCRPAPLPGKITRAQSLRLRMRMRRMAERAVNHPSEEEHYQIPRQFSIQRTTSNETGIIDAGQINPKPPGDAPRRPYKSSQSRDLQRECIQMMKKYAPLPSPPEIQDTDNPCSVPAHSREFARSVYQNYQPHYENLPFQNEWMNYNQPINQSQISNEQPHIISCVAHDKTFIRRHSYDGASLAHTGYHKGHLYYDMEMSSATPKVFNRSYSYDAVTSSDIAQDTVTSSDITQDIVTSSNTTHDHFCNVTNAEAPVSIAKINHLPPQSPSKSTSQSSSKHRSSSSAPTKLKTGFLPSPSALRRSLRKSLQRSRSRTNSESNTK</sequence>
<feature type="compositionally biased region" description="Basic residues" evidence="3">
    <location>
        <begin position="586"/>
        <end position="597"/>
    </location>
</feature>
<feature type="non-terminal residue" evidence="6">
    <location>
        <position position="1"/>
    </location>
</feature>
<evidence type="ECO:0000256" key="2">
    <source>
        <dbReference type="ARBA" id="ARBA00022840"/>
    </source>
</evidence>
<name>A0ABM0MYD8_SACKO</name>
<feature type="region of interest" description="Disordered" evidence="3">
    <location>
        <begin position="341"/>
        <end position="368"/>
    </location>
</feature>
<gene>
    <name evidence="6" type="primary">LOC102810194</name>
</gene>
<evidence type="ECO:0000259" key="4">
    <source>
        <dbReference type="PROSITE" id="PS50011"/>
    </source>
</evidence>
<keyword evidence="5" id="KW-1185">Reference proteome</keyword>
<dbReference type="PROSITE" id="PS50011">
    <property type="entry name" value="PROTEIN_KINASE_DOM"/>
    <property type="match status" value="1"/>
</dbReference>
<dbReference type="SUPFAM" id="SSF56112">
    <property type="entry name" value="Protein kinase-like (PK-like)"/>
    <property type="match status" value="1"/>
</dbReference>
<evidence type="ECO:0000313" key="5">
    <source>
        <dbReference type="Proteomes" id="UP000694865"/>
    </source>
</evidence>
<dbReference type="RefSeq" id="XP_006825029.1">
    <property type="nucleotide sequence ID" value="XM_006824966.1"/>
</dbReference>
<feature type="region of interest" description="Disordered" evidence="3">
    <location>
        <begin position="545"/>
        <end position="606"/>
    </location>
</feature>
<protein>
    <submittedName>
        <fullName evidence="6">Uncharacterized protein LOC102810194</fullName>
    </submittedName>
</protein>
<dbReference type="InterPro" id="IPR011009">
    <property type="entry name" value="Kinase-like_dom_sf"/>
</dbReference>
<dbReference type="InterPro" id="IPR050198">
    <property type="entry name" value="Non-receptor_tyrosine_kinases"/>
</dbReference>
<dbReference type="Proteomes" id="UP000694865">
    <property type="component" value="Unplaced"/>
</dbReference>
<accession>A0ABM0MYD8</accession>
<reference evidence="6" key="1">
    <citation type="submission" date="2025-08" db="UniProtKB">
        <authorList>
            <consortium name="RefSeq"/>
        </authorList>
    </citation>
    <scope>IDENTIFICATION</scope>
    <source>
        <tissue evidence="6">Testes</tissue>
    </source>
</reference>
<evidence type="ECO:0000256" key="3">
    <source>
        <dbReference type="SAM" id="MobiDB-lite"/>
    </source>
</evidence>
<dbReference type="GeneID" id="102810194"/>
<keyword evidence="1" id="KW-0547">Nucleotide-binding</keyword>
<dbReference type="InterPro" id="IPR000719">
    <property type="entry name" value="Prot_kinase_dom"/>
</dbReference>
<feature type="compositionally biased region" description="Low complexity" evidence="3">
    <location>
        <begin position="552"/>
        <end position="571"/>
    </location>
</feature>
<organism evidence="5 6">
    <name type="scientific">Saccoglossus kowalevskii</name>
    <name type="common">Acorn worm</name>
    <dbReference type="NCBI Taxonomy" id="10224"/>
    <lineage>
        <taxon>Eukaryota</taxon>
        <taxon>Metazoa</taxon>
        <taxon>Hemichordata</taxon>
        <taxon>Enteropneusta</taxon>
        <taxon>Harrimaniidae</taxon>
        <taxon>Saccoglossus</taxon>
    </lineage>
</organism>
<proteinExistence type="predicted"/>
<feature type="domain" description="Protein kinase" evidence="4">
    <location>
        <begin position="1"/>
        <end position="198"/>
    </location>
</feature>
<dbReference type="Pfam" id="PF07714">
    <property type="entry name" value="PK_Tyr_Ser-Thr"/>
    <property type="match status" value="1"/>
</dbReference>
<dbReference type="Gene3D" id="1.10.510.10">
    <property type="entry name" value="Transferase(Phosphotransferase) domain 1"/>
    <property type="match status" value="1"/>
</dbReference>